<dbReference type="EnsemblPlants" id="Pp3c3_26738V3.1">
    <property type="protein sequence ID" value="Pp3c3_26738V3.1"/>
    <property type="gene ID" value="Pp3c3_26738"/>
</dbReference>
<dbReference type="RefSeq" id="XP_024370681.1">
    <property type="nucleotide sequence ID" value="XM_024514913.2"/>
</dbReference>
<evidence type="ECO:0000313" key="9">
    <source>
        <dbReference type="Proteomes" id="UP000006727"/>
    </source>
</evidence>
<reference evidence="8" key="3">
    <citation type="submission" date="2020-12" db="UniProtKB">
        <authorList>
            <consortium name="EnsemblPlants"/>
        </authorList>
    </citation>
    <scope>IDENTIFICATION</scope>
</reference>
<dbReference type="GO" id="GO:0051754">
    <property type="term" value="P:meiotic sister chromatid cohesion, centromeric"/>
    <property type="evidence" value="ECO:0000318"/>
    <property type="project" value="GO_Central"/>
</dbReference>
<dbReference type="EnsemblPlants" id="Pp3c3_26738V3.2">
    <property type="protein sequence ID" value="Pp3c3_26738V3.2"/>
    <property type="gene ID" value="Pp3c3_26738"/>
</dbReference>
<dbReference type="Pfam" id="PF04825">
    <property type="entry name" value="Rad21_Rec8_N"/>
    <property type="match status" value="1"/>
</dbReference>
<dbReference type="RefSeq" id="XP_024370677.1">
    <property type="nucleotide sequence ID" value="XM_024514909.2"/>
</dbReference>
<evidence type="ECO:0000313" key="8">
    <source>
        <dbReference type="EnsemblPlants" id="Pp3c3_26738V3.1"/>
    </source>
</evidence>
<dbReference type="AlphaFoldDB" id="A0A2K1KW71"/>
<feature type="compositionally biased region" description="Polar residues" evidence="4">
    <location>
        <begin position="481"/>
        <end position="495"/>
    </location>
</feature>
<dbReference type="GeneID" id="112280010"/>
<dbReference type="Gramene" id="Pp3c3_26738V3.2">
    <property type="protein sequence ID" value="Pp3c3_26738V3.2"/>
    <property type="gene ID" value="Pp3c3_26738"/>
</dbReference>
<evidence type="ECO:0000256" key="3">
    <source>
        <dbReference type="ARBA" id="ARBA00023242"/>
    </source>
</evidence>
<gene>
    <name evidence="8" type="primary">LOC112280010</name>
    <name evidence="7" type="ORF">PHYPA_005014</name>
</gene>
<dbReference type="PANTHER" id="PTHR12585">
    <property type="entry name" value="SCC1 / RAD21 FAMILY MEMBER"/>
    <property type="match status" value="1"/>
</dbReference>
<feature type="compositionally biased region" description="Polar residues" evidence="4">
    <location>
        <begin position="384"/>
        <end position="403"/>
    </location>
</feature>
<dbReference type="InterPro" id="IPR036390">
    <property type="entry name" value="WH_DNA-bd_sf"/>
</dbReference>
<dbReference type="GO" id="GO:0008278">
    <property type="term" value="C:cohesin complex"/>
    <property type="evidence" value="ECO:0000318"/>
    <property type="project" value="GO_Central"/>
</dbReference>
<evidence type="ECO:0000259" key="5">
    <source>
        <dbReference type="Pfam" id="PF04824"/>
    </source>
</evidence>
<dbReference type="OrthoDB" id="10071381at2759"/>
<name>A0A2K1KW71_PHYPA</name>
<keyword evidence="3" id="KW-0539">Nucleus</keyword>
<evidence type="ECO:0000256" key="1">
    <source>
        <dbReference type="ARBA" id="ARBA00004123"/>
    </source>
</evidence>
<feature type="domain" description="Rad21/Rec8-like protein N-terminal" evidence="6">
    <location>
        <begin position="1"/>
        <end position="104"/>
    </location>
</feature>
<comment type="subcellular location">
    <subcellularLocation>
        <location evidence="1">Nucleus</location>
    </subcellularLocation>
</comment>
<dbReference type="Proteomes" id="UP000006727">
    <property type="component" value="Chromosome 3"/>
</dbReference>
<sequence>MFYSHHLLSKKHPMGQIWIAATIRANINRSRAAKINIEQICKQILNPPVPLALRLSGILMGGIVHIYNRKVCFLYEDLNAFLMKIKIEAARDAVKDRTTLPKRKYHAKYENITMDDGFQISDQSIERCRRASSVPLQEATNTTEEMFFVFPDAVNINIEDHSSPRDHFQAAIEDITLQDYSPEDLDGLRKSVSSISVDSILGATDDHLPEFQLPRMRPYPNNNLCEDHVLDSVNPDNRPPDLSGALHTIFEEQLPEPDINRNSIDLAEEGSSKPTRERRQRKRKRNVRALIYDGTTTEIPKKMFTLWLNDRSDIVDRSTLNQVEKTNKKLAAAVLRNWTLPSVCVSLKLKSGPEPVWAPALQKMWSLAISAPSTADLGEKSAHSGPSTQRASLPSSDSKQNSPMEIDFPQETAFTMENDFRTGVEISPLTDQPSLGSVEKLRAALQTPSTGSQEEFIGNKFGLRTPGLFAPLTTDGKSSKRSMPTSQTGTGSLSYDSEGELPTSGKSKRSRSSAQGIRSMSPAVSGELPELDFLPRRASGKSDMIDYFASGDFQSGILAQSQLLEDTSGSTQVPVPADSISTTTIILAKLLREHFNKLQVADVFEASMNKLTSGLDKTRAARMFYQVCVLASNESIYVSQAEPYGDILLKRGVTL</sequence>
<comment type="similarity">
    <text evidence="2">Belongs to the rad21 family.</text>
</comment>
<dbReference type="GO" id="GO:0003682">
    <property type="term" value="F:chromatin binding"/>
    <property type="evidence" value="ECO:0000318"/>
    <property type="project" value="GO_Central"/>
</dbReference>
<accession>A0A2K1KW71</accession>
<dbReference type="Gramene" id="Pp3c3_26738V3.3">
    <property type="protein sequence ID" value="Pp3c3_26738V3.3"/>
    <property type="gene ID" value="Pp3c3_26738"/>
</dbReference>
<dbReference type="InterPro" id="IPR006909">
    <property type="entry name" value="Rad21/Rec8_C_eu"/>
</dbReference>
<dbReference type="PANTHER" id="PTHR12585:SF64">
    <property type="entry name" value="SISTER CHROMATID COHESION 1 PROTEIN 1"/>
    <property type="match status" value="1"/>
</dbReference>
<reference evidence="7 9" key="2">
    <citation type="journal article" date="2018" name="Plant J.">
        <title>The Physcomitrella patens chromosome-scale assembly reveals moss genome structure and evolution.</title>
        <authorList>
            <person name="Lang D."/>
            <person name="Ullrich K.K."/>
            <person name="Murat F."/>
            <person name="Fuchs J."/>
            <person name="Jenkins J."/>
            <person name="Haas F.B."/>
            <person name="Piednoel M."/>
            <person name="Gundlach H."/>
            <person name="Van Bel M."/>
            <person name="Meyberg R."/>
            <person name="Vives C."/>
            <person name="Morata J."/>
            <person name="Symeonidi A."/>
            <person name="Hiss M."/>
            <person name="Muchero W."/>
            <person name="Kamisugi Y."/>
            <person name="Saleh O."/>
            <person name="Blanc G."/>
            <person name="Decker E.L."/>
            <person name="van Gessel N."/>
            <person name="Grimwood J."/>
            <person name="Hayes R.D."/>
            <person name="Graham S.W."/>
            <person name="Gunter L.E."/>
            <person name="McDaniel S.F."/>
            <person name="Hoernstein S.N.W."/>
            <person name="Larsson A."/>
            <person name="Li F.W."/>
            <person name="Perroud P.F."/>
            <person name="Phillips J."/>
            <person name="Ranjan P."/>
            <person name="Rokshar D.S."/>
            <person name="Rothfels C.J."/>
            <person name="Schneider L."/>
            <person name="Shu S."/>
            <person name="Stevenson D.W."/>
            <person name="Thummler F."/>
            <person name="Tillich M."/>
            <person name="Villarreal Aguilar J.C."/>
            <person name="Widiez T."/>
            <person name="Wong G.K."/>
            <person name="Wymore A."/>
            <person name="Zhang Y."/>
            <person name="Zimmer A.D."/>
            <person name="Quatrano R.S."/>
            <person name="Mayer K.F.X."/>
            <person name="Goodstein D."/>
            <person name="Casacuberta J.M."/>
            <person name="Vandepoele K."/>
            <person name="Reski R."/>
            <person name="Cuming A.C."/>
            <person name="Tuskan G.A."/>
            <person name="Maumus F."/>
            <person name="Salse J."/>
            <person name="Schmutz J."/>
            <person name="Rensing S.A."/>
        </authorList>
    </citation>
    <scope>NUCLEOTIDE SEQUENCE [LARGE SCALE GENOMIC DNA]</scope>
    <source>
        <strain evidence="8 9">cv. Gransden 2004</strain>
    </source>
</reference>
<dbReference type="Pfam" id="PF04824">
    <property type="entry name" value="Rad21_Rec8"/>
    <property type="match status" value="1"/>
</dbReference>
<dbReference type="InterPro" id="IPR023093">
    <property type="entry name" value="ScpA-like_C"/>
</dbReference>
<evidence type="ECO:0008006" key="10">
    <source>
        <dbReference type="Google" id="ProtNLM"/>
    </source>
</evidence>
<protein>
    <recommendedName>
        <fullName evidence="10">Rad21/Rec8-like protein N-terminal domain-containing protein</fullName>
    </recommendedName>
</protein>
<evidence type="ECO:0000256" key="4">
    <source>
        <dbReference type="SAM" id="MobiDB-lite"/>
    </source>
</evidence>
<dbReference type="STRING" id="3218.A0A2K1KW71"/>
<feature type="domain" description="Rad21/Rec8-like protein C-terminal eukaryotic" evidence="5">
    <location>
        <begin position="607"/>
        <end position="653"/>
    </location>
</feature>
<evidence type="ECO:0000259" key="6">
    <source>
        <dbReference type="Pfam" id="PF04825"/>
    </source>
</evidence>
<dbReference type="SUPFAM" id="SSF46785">
    <property type="entry name" value="Winged helix' DNA-binding domain"/>
    <property type="match status" value="1"/>
</dbReference>
<evidence type="ECO:0000256" key="2">
    <source>
        <dbReference type="ARBA" id="ARBA00009870"/>
    </source>
</evidence>
<dbReference type="InterPro" id="IPR006910">
    <property type="entry name" value="Rad21_Rec8_N"/>
</dbReference>
<organism evidence="7">
    <name type="scientific">Physcomitrium patens</name>
    <name type="common">Spreading-leaved earth moss</name>
    <name type="synonym">Physcomitrella patens</name>
    <dbReference type="NCBI Taxonomy" id="3218"/>
    <lineage>
        <taxon>Eukaryota</taxon>
        <taxon>Viridiplantae</taxon>
        <taxon>Streptophyta</taxon>
        <taxon>Embryophyta</taxon>
        <taxon>Bryophyta</taxon>
        <taxon>Bryophytina</taxon>
        <taxon>Bryopsida</taxon>
        <taxon>Funariidae</taxon>
        <taxon>Funariales</taxon>
        <taxon>Funariaceae</taxon>
        <taxon>Physcomitrium</taxon>
    </lineage>
</organism>
<proteinExistence type="inferred from homology"/>
<dbReference type="EMBL" id="ABEU02000003">
    <property type="protein sequence ID" value="PNR58019.1"/>
    <property type="molecule type" value="Genomic_DNA"/>
</dbReference>
<dbReference type="InterPro" id="IPR039781">
    <property type="entry name" value="Rad21/Rec8-like"/>
</dbReference>
<feature type="region of interest" description="Disordered" evidence="4">
    <location>
        <begin position="257"/>
        <end position="285"/>
    </location>
</feature>
<dbReference type="Gramene" id="Pp3c3_26738V3.1">
    <property type="protein sequence ID" value="Pp3c3_26738V3.1"/>
    <property type="gene ID" value="Pp3c3_26738"/>
</dbReference>
<feature type="region of interest" description="Disordered" evidence="4">
    <location>
        <begin position="376"/>
        <end position="404"/>
    </location>
</feature>
<evidence type="ECO:0000313" key="7">
    <source>
        <dbReference type="EMBL" id="PNR58019.1"/>
    </source>
</evidence>
<feature type="region of interest" description="Disordered" evidence="4">
    <location>
        <begin position="467"/>
        <end position="523"/>
    </location>
</feature>
<reference evidence="7 9" key="1">
    <citation type="journal article" date="2008" name="Science">
        <title>The Physcomitrella genome reveals evolutionary insights into the conquest of land by plants.</title>
        <authorList>
            <person name="Rensing S."/>
            <person name="Lang D."/>
            <person name="Zimmer A."/>
            <person name="Terry A."/>
            <person name="Salamov A."/>
            <person name="Shapiro H."/>
            <person name="Nishiyama T."/>
            <person name="Perroud P.-F."/>
            <person name="Lindquist E."/>
            <person name="Kamisugi Y."/>
            <person name="Tanahashi T."/>
            <person name="Sakakibara K."/>
            <person name="Fujita T."/>
            <person name="Oishi K."/>
            <person name="Shin-I T."/>
            <person name="Kuroki Y."/>
            <person name="Toyoda A."/>
            <person name="Suzuki Y."/>
            <person name="Hashimoto A."/>
            <person name="Yamaguchi K."/>
            <person name="Sugano A."/>
            <person name="Kohara Y."/>
            <person name="Fujiyama A."/>
            <person name="Anterola A."/>
            <person name="Aoki S."/>
            <person name="Ashton N."/>
            <person name="Barbazuk W.B."/>
            <person name="Barker E."/>
            <person name="Bennetzen J."/>
            <person name="Bezanilla M."/>
            <person name="Blankenship R."/>
            <person name="Cho S.H."/>
            <person name="Dutcher S."/>
            <person name="Estelle M."/>
            <person name="Fawcett J.A."/>
            <person name="Gundlach H."/>
            <person name="Hanada K."/>
            <person name="Heyl A."/>
            <person name="Hicks K.A."/>
            <person name="Hugh J."/>
            <person name="Lohr M."/>
            <person name="Mayer K."/>
            <person name="Melkozernov A."/>
            <person name="Murata T."/>
            <person name="Nelson D."/>
            <person name="Pils B."/>
            <person name="Prigge M."/>
            <person name="Reiss B."/>
            <person name="Renner T."/>
            <person name="Rombauts S."/>
            <person name="Rushton P."/>
            <person name="Sanderfoot A."/>
            <person name="Schween G."/>
            <person name="Shiu S.-H."/>
            <person name="Stueber K."/>
            <person name="Theodoulou F.L."/>
            <person name="Tu H."/>
            <person name="Van de Peer Y."/>
            <person name="Verrier P.J."/>
            <person name="Waters E."/>
            <person name="Wood A."/>
            <person name="Yang L."/>
            <person name="Cove D."/>
            <person name="Cuming A."/>
            <person name="Hasebe M."/>
            <person name="Lucas S."/>
            <person name="Mishler D.B."/>
            <person name="Reski R."/>
            <person name="Grigoriev I."/>
            <person name="Quatrano R.S."/>
            <person name="Boore J.L."/>
        </authorList>
    </citation>
    <scope>NUCLEOTIDE SEQUENCE [LARGE SCALE GENOMIC DNA]</scope>
    <source>
        <strain evidence="8 9">cv. Gransden 2004</strain>
    </source>
</reference>
<keyword evidence="9" id="KW-1185">Reference proteome</keyword>
<dbReference type="EnsemblPlants" id="Pp3c3_26738V3.3">
    <property type="protein sequence ID" value="Pp3c3_26738V3.3"/>
    <property type="gene ID" value="Pp3c3_26738"/>
</dbReference>
<dbReference type="GO" id="GO:0005634">
    <property type="term" value="C:nucleus"/>
    <property type="evidence" value="ECO:0007669"/>
    <property type="project" value="UniProtKB-SubCell"/>
</dbReference>
<dbReference type="RefSeq" id="XP_024370680.1">
    <property type="nucleotide sequence ID" value="XM_024514912.2"/>
</dbReference>
<dbReference type="RefSeq" id="XP_024370678.1">
    <property type="nucleotide sequence ID" value="XM_024514910.2"/>
</dbReference>
<dbReference type="Gene3D" id="1.10.10.580">
    <property type="entry name" value="Structural maintenance of chromosome 1. Chain E"/>
    <property type="match status" value="1"/>
</dbReference>